<keyword evidence="2" id="KW-1185">Reference proteome</keyword>
<dbReference type="PANTHER" id="PTHR30348">
    <property type="entry name" value="UNCHARACTERIZED PROTEIN YECE"/>
    <property type="match status" value="1"/>
</dbReference>
<comment type="caution">
    <text evidence="1">The sequence shown here is derived from an EMBL/GenBank/DDBJ whole genome shotgun (WGS) entry which is preliminary data.</text>
</comment>
<dbReference type="EMBL" id="BMCJ01000003">
    <property type="protein sequence ID" value="GGC87738.1"/>
    <property type="molecule type" value="Genomic_DNA"/>
</dbReference>
<evidence type="ECO:0008006" key="3">
    <source>
        <dbReference type="Google" id="ProtNLM"/>
    </source>
</evidence>
<dbReference type="RefSeq" id="WP_062446265.1">
    <property type="nucleotide sequence ID" value="NZ_BMCJ01000003.1"/>
</dbReference>
<dbReference type="Gene3D" id="3.20.20.410">
    <property type="entry name" value="Protein of unknown function UPF0759"/>
    <property type="match status" value="1"/>
</dbReference>
<dbReference type="Proteomes" id="UP000619534">
    <property type="component" value="Unassembled WGS sequence"/>
</dbReference>
<dbReference type="InterPro" id="IPR036520">
    <property type="entry name" value="UPF0759_sf"/>
</dbReference>
<dbReference type="InterPro" id="IPR002763">
    <property type="entry name" value="DUF72"/>
</dbReference>
<evidence type="ECO:0000313" key="2">
    <source>
        <dbReference type="Proteomes" id="UP000619534"/>
    </source>
</evidence>
<accession>A0ABQ1NZ56</accession>
<protein>
    <recommendedName>
        <fullName evidence="3">DUF72 domain-containing protein</fullName>
    </recommendedName>
</protein>
<gene>
    <name evidence="1" type="primary">yunF</name>
    <name evidence="1" type="ORF">GCM10007216_18110</name>
</gene>
<dbReference type="PANTHER" id="PTHR30348:SF13">
    <property type="entry name" value="UPF0759 PROTEIN YUNF"/>
    <property type="match status" value="1"/>
</dbReference>
<dbReference type="Pfam" id="PF01904">
    <property type="entry name" value="DUF72"/>
    <property type="match status" value="1"/>
</dbReference>
<evidence type="ECO:0000313" key="1">
    <source>
        <dbReference type="EMBL" id="GGC87738.1"/>
    </source>
</evidence>
<reference evidence="2" key="1">
    <citation type="journal article" date="2019" name="Int. J. Syst. Evol. Microbiol.">
        <title>The Global Catalogue of Microorganisms (GCM) 10K type strain sequencing project: providing services to taxonomists for standard genome sequencing and annotation.</title>
        <authorList>
            <consortium name="The Broad Institute Genomics Platform"/>
            <consortium name="The Broad Institute Genome Sequencing Center for Infectious Disease"/>
            <person name="Wu L."/>
            <person name="Ma J."/>
        </authorList>
    </citation>
    <scope>NUCLEOTIDE SEQUENCE [LARGE SCALE GENOMIC DNA]</scope>
    <source>
        <strain evidence="2">CCM 7282</strain>
    </source>
</reference>
<dbReference type="SUPFAM" id="SSF117396">
    <property type="entry name" value="TM1631-like"/>
    <property type="match status" value="1"/>
</dbReference>
<proteinExistence type="predicted"/>
<sequence length="286" mass="33605">MAIKIGVTGWGDHDLLYDDRIAAGDKLSAYASHFPVVEVDTAFYAIQPEKNYRKWLSQTPENFSFVIKAYQKLTGHDRSKLTVPEAKALMEEYRESIQPVIDAGKLNAILFQFPPWFDVRKAHIQKLKTIREWLPDLPLALEFRNQSWFDPQYKRQTLDFMKEEKWIHTIVDEPQAGENSVPTILEPTHPDKTLIRFHGRNVHGWNRNGREGKDWRAVRFLYRYNEKELEEWVENLMKLEQQTKDITIFFNNNSDGDAAANAKQLIDMLGITYENLNPRQMDLFNF</sequence>
<name>A0ABQ1NZ56_9BACI</name>
<organism evidence="1 2">
    <name type="scientific">Thalassobacillus devorans</name>
    <dbReference type="NCBI Taxonomy" id="279813"/>
    <lineage>
        <taxon>Bacteria</taxon>
        <taxon>Bacillati</taxon>
        <taxon>Bacillota</taxon>
        <taxon>Bacilli</taxon>
        <taxon>Bacillales</taxon>
        <taxon>Bacillaceae</taxon>
        <taxon>Thalassobacillus</taxon>
    </lineage>
</organism>